<keyword evidence="5" id="KW-0539">Nucleus</keyword>
<evidence type="ECO:0000256" key="1">
    <source>
        <dbReference type="ARBA" id="ARBA00004123"/>
    </source>
</evidence>
<reference evidence="10" key="1">
    <citation type="submission" date="2025-08" db="UniProtKB">
        <authorList>
            <consortium name="RefSeq"/>
        </authorList>
    </citation>
    <scope>IDENTIFICATION</scope>
    <source>
        <tissue evidence="10">Whole Larva</tissue>
    </source>
</reference>
<name>A0ABM1N2W0_NICVS</name>
<gene>
    <name evidence="10" type="primary">LOC108565980</name>
</gene>
<feature type="domain" description="BHLH" evidence="8">
    <location>
        <begin position="52"/>
        <end position="103"/>
    </location>
</feature>
<dbReference type="Gene3D" id="4.10.280.10">
    <property type="entry name" value="Helix-loop-helix DNA-binding domain"/>
    <property type="match status" value="1"/>
</dbReference>
<keyword evidence="3" id="KW-0238">DNA-binding</keyword>
<sequence>MSVFVSEKRVLYDGTFEEKVHIIGDIDRELENNYIGKDGGEPPTPMDTEKRIRREIANSNERRRMQSINNGFQSLRSLLPHHEGEKLSKAAILQQTAEYIYSLEQEKTRLLSQNCHLKRLVNQHEGGELPPKKRKTEVLITPTISESSDEGLGSMSPEPVNVIAVSTVKQDESLAELHRQLEAERNLRLQLEKQNRQLQLESQMYQQHMYQVEETDELNLQLVAADSLPPVGHTQIVVCSPPLSRSPSPTPVVIAVPEQRLTSVLEAAIKAEPKVEVERLPSPSTPHDDNNQARLYVSNTSRQNLETIVEAIRHLEGDHMFGDEPQTQEVPLALTTRPTPATEPLPSATASPTVVAVASTAAIASATAVVVTAAAPPPPPSSSATVATSSPKIKIELNHQYVDYHHSNISQTTSSIQHQQQSRPGVIVGKQSS</sequence>
<evidence type="ECO:0000256" key="3">
    <source>
        <dbReference type="ARBA" id="ARBA00023125"/>
    </source>
</evidence>
<evidence type="ECO:0000256" key="4">
    <source>
        <dbReference type="ARBA" id="ARBA00023163"/>
    </source>
</evidence>
<evidence type="ECO:0000256" key="2">
    <source>
        <dbReference type="ARBA" id="ARBA00023015"/>
    </source>
</evidence>
<feature type="region of interest" description="Disordered" evidence="7">
    <location>
        <begin position="408"/>
        <end position="433"/>
    </location>
</feature>
<dbReference type="SMART" id="SM00353">
    <property type="entry name" value="HLH"/>
    <property type="match status" value="1"/>
</dbReference>
<dbReference type="GeneID" id="108565980"/>
<keyword evidence="6" id="KW-0175">Coiled coil</keyword>
<evidence type="ECO:0000259" key="8">
    <source>
        <dbReference type="PROSITE" id="PS50888"/>
    </source>
</evidence>
<dbReference type="SUPFAM" id="SSF47459">
    <property type="entry name" value="HLH, helix-loop-helix DNA-binding domain"/>
    <property type="match status" value="1"/>
</dbReference>
<dbReference type="PANTHER" id="PTHR15741">
    <property type="entry name" value="BASIC HELIX-LOOP-HELIX ZIP TRANSCRIPTION FACTOR"/>
    <property type="match status" value="1"/>
</dbReference>
<dbReference type="RefSeq" id="XP_017781160.1">
    <property type="nucleotide sequence ID" value="XM_017925671.1"/>
</dbReference>
<keyword evidence="4" id="KW-0804">Transcription</keyword>
<dbReference type="Pfam" id="PF00010">
    <property type="entry name" value="HLH"/>
    <property type="match status" value="1"/>
</dbReference>
<dbReference type="PANTHER" id="PTHR15741:SF27">
    <property type="entry name" value="TRANSCRIPTION FACTOR AP-4"/>
    <property type="match status" value="1"/>
</dbReference>
<protein>
    <submittedName>
        <fullName evidence="10">Transcription factor AP-4 isoform X1</fullName>
    </submittedName>
</protein>
<dbReference type="PROSITE" id="PS50888">
    <property type="entry name" value="BHLH"/>
    <property type="match status" value="1"/>
</dbReference>
<feature type="coiled-coil region" evidence="6">
    <location>
        <begin position="174"/>
        <end position="208"/>
    </location>
</feature>
<evidence type="ECO:0000256" key="7">
    <source>
        <dbReference type="SAM" id="MobiDB-lite"/>
    </source>
</evidence>
<keyword evidence="2" id="KW-0805">Transcription regulation</keyword>
<keyword evidence="9" id="KW-1185">Reference proteome</keyword>
<proteinExistence type="predicted"/>
<evidence type="ECO:0000256" key="5">
    <source>
        <dbReference type="ARBA" id="ARBA00023242"/>
    </source>
</evidence>
<dbReference type="CDD" id="cd11419">
    <property type="entry name" value="bHLHzip_TFAP4"/>
    <property type="match status" value="1"/>
</dbReference>
<comment type="subcellular location">
    <subcellularLocation>
        <location evidence="1">Nucleus</location>
    </subcellularLocation>
</comment>
<evidence type="ECO:0000256" key="6">
    <source>
        <dbReference type="SAM" id="Coils"/>
    </source>
</evidence>
<dbReference type="InterPro" id="IPR052207">
    <property type="entry name" value="Max-like/E-box_TFs"/>
</dbReference>
<dbReference type="InterPro" id="IPR036638">
    <property type="entry name" value="HLH_DNA-bd_sf"/>
</dbReference>
<evidence type="ECO:0000313" key="10">
    <source>
        <dbReference type="RefSeq" id="XP_017781160.1"/>
    </source>
</evidence>
<feature type="compositionally biased region" description="Low complexity" evidence="7">
    <location>
        <begin position="408"/>
        <end position="422"/>
    </location>
</feature>
<dbReference type="InterPro" id="IPR011598">
    <property type="entry name" value="bHLH_dom"/>
</dbReference>
<organism evidence="9 10">
    <name type="scientific">Nicrophorus vespilloides</name>
    <name type="common">Boreal carrion beetle</name>
    <dbReference type="NCBI Taxonomy" id="110193"/>
    <lineage>
        <taxon>Eukaryota</taxon>
        <taxon>Metazoa</taxon>
        <taxon>Ecdysozoa</taxon>
        <taxon>Arthropoda</taxon>
        <taxon>Hexapoda</taxon>
        <taxon>Insecta</taxon>
        <taxon>Pterygota</taxon>
        <taxon>Neoptera</taxon>
        <taxon>Endopterygota</taxon>
        <taxon>Coleoptera</taxon>
        <taxon>Polyphaga</taxon>
        <taxon>Staphyliniformia</taxon>
        <taxon>Silphidae</taxon>
        <taxon>Nicrophorinae</taxon>
        <taxon>Nicrophorus</taxon>
    </lineage>
</organism>
<evidence type="ECO:0000313" key="9">
    <source>
        <dbReference type="Proteomes" id="UP000695000"/>
    </source>
</evidence>
<dbReference type="Proteomes" id="UP000695000">
    <property type="component" value="Unplaced"/>
</dbReference>
<accession>A0ABM1N2W0</accession>